<organism evidence="4 5">
    <name type="scientific">Dioszegia hungarica</name>
    <dbReference type="NCBI Taxonomy" id="4972"/>
    <lineage>
        <taxon>Eukaryota</taxon>
        <taxon>Fungi</taxon>
        <taxon>Dikarya</taxon>
        <taxon>Basidiomycota</taxon>
        <taxon>Agaricomycotina</taxon>
        <taxon>Tremellomycetes</taxon>
        <taxon>Tremellales</taxon>
        <taxon>Bulleribasidiaceae</taxon>
        <taxon>Dioszegia</taxon>
    </lineage>
</organism>
<evidence type="ECO:0000313" key="5">
    <source>
        <dbReference type="Proteomes" id="UP001164286"/>
    </source>
</evidence>
<dbReference type="RefSeq" id="XP_052944808.1">
    <property type="nucleotide sequence ID" value="XM_053088529.1"/>
</dbReference>
<dbReference type="AlphaFoldDB" id="A0AA38H7J9"/>
<dbReference type="GO" id="GO:0005743">
    <property type="term" value="C:mitochondrial inner membrane"/>
    <property type="evidence" value="ECO:0007669"/>
    <property type="project" value="UniProtKB-SubCell"/>
</dbReference>
<comment type="caution">
    <text evidence="4">The sequence shown here is derived from an EMBL/GenBank/DDBJ whole genome shotgun (WGS) entry which is preliminary data.</text>
</comment>
<evidence type="ECO:0000256" key="2">
    <source>
        <dbReference type="ARBA" id="ARBA00023157"/>
    </source>
</evidence>
<keyword evidence="2" id="KW-1015">Disulfide bond</keyword>
<sequence>MQALSRREETEVIAIARDLAHKACDDVVKDFAMCSAGRTVSMPFMCRTQIKNMNTCLKNYMSEERLDSLKLDYIAERSEKGRAAVEKLRNERSGYLVKAYRKGKADGVDGGALVGEEPARAV</sequence>
<dbReference type="Pfam" id="PF08583">
    <property type="entry name" value="Cmc1"/>
    <property type="match status" value="1"/>
</dbReference>
<comment type="subcellular location">
    <subcellularLocation>
        <location evidence="3">Mitochondrion inner membrane</location>
    </subcellularLocation>
</comment>
<comment type="function">
    <text evidence="3">Required for mitochondrial cytochrome c oxidase (COX) assembly and respiration.</text>
</comment>
<dbReference type="PANTHER" id="PTHR22977:SF5">
    <property type="entry name" value="COX ASSEMBLY MITOCHONDRIAL PROTEIN HOMOLOG"/>
    <property type="match status" value="1"/>
</dbReference>
<accession>A0AA38H7J9</accession>
<dbReference type="GeneID" id="77727734"/>
<protein>
    <recommendedName>
        <fullName evidence="3">COX assembly mitochondrial protein</fullName>
    </recommendedName>
</protein>
<reference evidence="4" key="1">
    <citation type="journal article" date="2022" name="G3 (Bethesda)">
        <title>High quality genome of the basidiomycete yeast Dioszegia hungarica PDD-24b-2 isolated from cloud water.</title>
        <authorList>
            <person name="Jarrige D."/>
            <person name="Haridas S."/>
            <person name="Bleykasten-Grosshans C."/>
            <person name="Joly M."/>
            <person name="Nadalig T."/>
            <person name="Sancelme M."/>
            <person name="Vuilleumier S."/>
            <person name="Grigoriev I.V."/>
            <person name="Amato P."/>
            <person name="Bringel F."/>
        </authorList>
    </citation>
    <scope>NUCLEOTIDE SEQUENCE</scope>
    <source>
        <strain evidence="4">PDD-24b-2</strain>
    </source>
</reference>
<dbReference type="Proteomes" id="UP001164286">
    <property type="component" value="Unassembled WGS sequence"/>
</dbReference>
<evidence type="ECO:0000256" key="1">
    <source>
        <dbReference type="ARBA" id="ARBA00007347"/>
    </source>
</evidence>
<keyword evidence="3" id="KW-0496">Mitochondrion</keyword>
<evidence type="ECO:0000256" key="3">
    <source>
        <dbReference type="RuleBase" id="RU364104"/>
    </source>
</evidence>
<name>A0AA38H7J9_9TREE</name>
<proteinExistence type="inferred from homology"/>
<keyword evidence="5" id="KW-1185">Reference proteome</keyword>
<keyword evidence="3" id="KW-0472">Membrane</keyword>
<keyword evidence="3" id="KW-0999">Mitochondrion inner membrane</keyword>
<evidence type="ECO:0000313" key="4">
    <source>
        <dbReference type="EMBL" id="KAI9635031.1"/>
    </source>
</evidence>
<comment type="similarity">
    <text evidence="1 3">Belongs to the CMC family.</text>
</comment>
<dbReference type="EMBL" id="JAKWFO010000005">
    <property type="protein sequence ID" value="KAI9635031.1"/>
    <property type="molecule type" value="Genomic_DNA"/>
</dbReference>
<keyword evidence="3" id="KW-0143">Chaperone</keyword>
<dbReference type="InterPro" id="IPR013892">
    <property type="entry name" value="Cyt_c_biogenesis_Cmc1-like"/>
</dbReference>
<dbReference type="PANTHER" id="PTHR22977">
    <property type="entry name" value="COX ASSEMBLY MITOCHONDRIAL PROTEIN"/>
    <property type="match status" value="1"/>
</dbReference>
<gene>
    <name evidence="4" type="ORF">MKK02DRAFT_32551</name>
</gene>